<dbReference type="GO" id="GO:0031151">
    <property type="term" value="F:histone H3K79 methyltransferase activity"/>
    <property type="evidence" value="ECO:0007669"/>
    <property type="project" value="InterPro"/>
</dbReference>
<dbReference type="SUPFAM" id="SSF53335">
    <property type="entry name" value="S-adenosyl-L-methionine-dependent methyltransferases"/>
    <property type="match status" value="1"/>
</dbReference>
<dbReference type="InterPro" id="IPR025789">
    <property type="entry name" value="DOT1_dom"/>
</dbReference>
<dbReference type="Proteomes" id="UP000053904">
    <property type="component" value="Unassembled WGS sequence"/>
</dbReference>
<evidence type="ECO:0000256" key="1">
    <source>
        <dbReference type="ARBA" id="ARBA00022603"/>
    </source>
</evidence>
<dbReference type="InterPro" id="IPR026170">
    <property type="entry name" value="FAM173A/B"/>
</dbReference>
<proteinExistence type="predicted"/>
<keyword evidence="1 5" id="KW-0489">Methyltransferase</keyword>
<dbReference type="PANTHER" id="PTHR13610:SF9">
    <property type="entry name" value="FI06469P"/>
    <property type="match status" value="1"/>
</dbReference>
<evidence type="ECO:0000256" key="2">
    <source>
        <dbReference type="ARBA" id="ARBA00022679"/>
    </source>
</evidence>
<dbReference type="EMBL" id="LGGO01000147">
    <property type="protein sequence ID" value="KUK76466.1"/>
    <property type="molecule type" value="Genomic_DNA"/>
</dbReference>
<accession>A0A124FWZ6</accession>
<name>A0A124FWZ6_9BACT</name>
<dbReference type="Pfam" id="PF08123">
    <property type="entry name" value="DOT1"/>
    <property type="match status" value="1"/>
</dbReference>
<sequence length="116" mass="13183">KELKKILDNLDLKDGDTFVDLGCGDGRVVFGVAKKFKNVKCIGYEISPIQLMIANLSKMLCFPFTSRVQIIPQDFTKADLSDVDVFYINWGSNVPPRLKEFRKGLKKRKDVTVIEL</sequence>
<evidence type="ECO:0000259" key="4">
    <source>
        <dbReference type="Pfam" id="PF08123"/>
    </source>
</evidence>
<keyword evidence="2 5" id="KW-0808">Transferase</keyword>
<gene>
    <name evidence="5" type="ORF">XD93_0897</name>
</gene>
<dbReference type="CDD" id="cd02440">
    <property type="entry name" value="AdoMet_MTases"/>
    <property type="match status" value="1"/>
</dbReference>
<dbReference type="InterPro" id="IPR029063">
    <property type="entry name" value="SAM-dependent_MTases_sf"/>
</dbReference>
<organism evidence="5 6">
    <name type="scientific">candidate division WS6 bacterium 34_10</name>
    <dbReference type="NCBI Taxonomy" id="1641389"/>
    <lineage>
        <taxon>Bacteria</taxon>
        <taxon>Candidatus Dojkabacteria</taxon>
    </lineage>
</organism>
<dbReference type="Gene3D" id="3.40.50.150">
    <property type="entry name" value="Vaccinia Virus protein VP39"/>
    <property type="match status" value="1"/>
</dbReference>
<evidence type="ECO:0000313" key="6">
    <source>
        <dbReference type="Proteomes" id="UP000053904"/>
    </source>
</evidence>
<dbReference type="AlphaFoldDB" id="A0A124FWZ6"/>
<keyword evidence="3" id="KW-0949">S-adenosyl-L-methionine</keyword>
<feature type="domain" description="DOT1" evidence="4">
    <location>
        <begin position="3"/>
        <end position="59"/>
    </location>
</feature>
<dbReference type="GO" id="GO:0032259">
    <property type="term" value="P:methylation"/>
    <property type="evidence" value="ECO:0007669"/>
    <property type="project" value="UniProtKB-KW"/>
</dbReference>
<reference evidence="6" key="1">
    <citation type="journal article" date="2015" name="MBio">
        <title>Genome-Resolved Metagenomic Analysis Reveals Roles for Candidate Phyla and Other Microbial Community Members in Biogeochemical Transformations in Oil Reservoirs.</title>
        <authorList>
            <person name="Hu P."/>
            <person name="Tom L."/>
            <person name="Singh A."/>
            <person name="Thomas B.C."/>
            <person name="Baker B.J."/>
            <person name="Piceno Y.M."/>
            <person name="Andersen G.L."/>
            <person name="Banfield J.F."/>
        </authorList>
    </citation>
    <scope>NUCLEOTIDE SEQUENCE [LARGE SCALE GENOMIC DNA]</scope>
</reference>
<feature type="non-terminal residue" evidence="5">
    <location>
        <position position="1"/>
    </location>
</feature>
<comment type="caution">
    <text evidence="5">The sequence shown here is derived from an EMBL/GenBank/DDBJ whole genome shotgun (WGS) entry which is preliminary data.</text>
</comment>
<dbReference type="PANTHER" id="PTHR13610">
    <property type="entry name" value="METHYLTRANSFERASE DOMAIN-CONTAINING PROTEIN"/>
    <property type="match status" value="1"/>
</dbReference>
<evidence type="ECO:0000313" key="5">
    <source>
        <dbReference type="EMBL" id="KUK76466.1"/>
    </source>
</evidence>
<protein>
    <submittedName>
        <fullName evidence="5">Putative methyltransferase</fullName>
    </submittedName>
</protein>
<evidence type="ECO:0000256" key="3">
    <source>
        <dbReference type="ARBA" id="ARBA00022691"/>
    </source>
</evidence>